<dbReference type="Pfam" id="PF13041">
    <property type="entry name" value="PPR_2"/>
    <property type="match status" value="1"/>
</dbReference>
<dbReference type="KEGG" id="qlo:115994466"/>
<dbReference type="PROSITE" id="PS51375">
    <property type="entry name" value="PPR"/>
    <property type="match status" value="8"/>
</dbReference>
<dbReference type="Gene3D" id="1.25.40.10">
    <property type="entry name" value="Tetratricopeptide repeat domain"/>
    <property type="match status" value="5"/>
</dbReference>
<name>A0A7N2R5Z3_QUELO</name>
<evidence type="ECO:0000256" key="2">
    <source>
        <dbReference type="ARBA" id="ARBA00022737"/>
    </source>
</evidence>
<feature type="repeat" description="PPR" evidence="3">
    <location>
        <begin position="264"/>
        <end position="298"/>
    </location>
</feature>
<feature type="repeat" description="PPR" evidence="3">
    <location>
        <begin position="195"/>
        <end position="229"/>
    </location>
</feature>
<keyword evidence="2" id="KW-0677">Repeat</keyword>
<dbReference type="NCBIfam" id="TIGR00756">
    <property type="entry name" value="PPR"/>
    <property type="match status" value="6"/>
</dbReference>
<feature type="repeat" description="PPR" evidence="3">
    <location>
        <begin position="369"/>
        <end position="403"/>
    </location>
</feature>
<dbReference type="PANTHER" id="PTHR47447">
    <property type="entry name" value="OS03G0856100 PROTEIN"/>
    <property type="match status" value="1"/>
</dbReference>
<sequence>MLSSKFQIFKLLSHTRKTKPFIFLYHPLCTMTYSTQLTESPELPSWVKFSDTQNPSNPDSDDDFVIPSLAGWVDNHKFHDHSKVVKQMLSENTETEVDKISKILKNWYPSPDNAAEALNGFGFIASNNLVEQLLKRFCNDWVPAFGVFTWAKMQTSYRHSPELYDSMVDILGKAEQFHTVWELVEEMNELGGYVTLVTMSKVMRRLAKAGKYKEAIEAFRKIEMFGVSKDTTSMNVLMDALVKEGSVEDAHDVFLTFKKVIPLSAHTFNVLIHGWCKARKLDHAKKAMEDMEKHGFQPDVFSYTYFIGAYCREKDFRKVDKILEEMKDKGCRPSEVTYTIVMHALGKAKRINEALEVYEKMKRNGCVPDASIYSSLIFILGKSGRLKDARDVFEDMTKQGVSRDALTYNTLISCYCVHLQEEAAMKLLQQMEEDTCKPNLKTYGPLLKMCCQKKRMKVLYFLLDHMFRNDISPEVGTYSLLVHGLCKNGKLEHACLFFEEMVLKGMVPKDCTYKMLTEGLEGKSMTKAKEHIEKLMSRSQNNEAKEHIYYNGSFCL</sequence>
<dbReference type="Pfam" id="PF01535">
    <property type="entry name" value="PPR"/>
    <property type="match status" value="3"/>
</dbReference>
<feature type="repeat" description="PPR" evidence="3">
    <location>
        <begin position="439"/>
        <end position="473"/>
    </location>
</feature>
<dbReference type="AlphaFoldDB" id="A0A7N2R5Z3"/>
<feature type="repeat" description="PPR" evidence="3">
    <location>
        <begin position="404"/>
        <end position="438"/>
    </location>
</feature>
<dbReference type="OMA" id="FIEAYCH"/>
<protein>
    <recommendedName>
        <fullName evidence="4">PROP1-like PPR domain-containing protein</fullName>
    </recommendedName>
</protein>
<evidence type="ECO:0000256" key="1">
    <source>
        <dbReference type="ARBA" id="ARBA00007626"/>
    </source>
</evidence>
<dbReference type="Pfam" id="PF17177">
    <property type="entry name" value="PPR_long"/>
    <property type="match status" value="1"/>
</dbReference>
<dbReference type="EnsemblPlants" id="QL06p001583:mrna">
    <property type="protein sequence ID" value="QL06p001583:mrna:CDS:1"/>
    <property type="gene ID" value="QL06p001583"/>
</dbReference>
<dbReference type="GeneID" id="115994466"/>
<reference evidence="5 6" key="1">
    <citation type="journal article" date="2016" name="G3 (Bethesda)">
        <title>First Draft Assembly and Annotation of the Genome of a California Endemic Oak Quercus lobata Nee (Fagaceae).</title>
        <authorList>
            <person name="Sork V.L."/>
            <person name="Fitz-Gibbon S.T."/>
            <person name="Puiu D."/>
            <person name="Crepeau M."/>
            <person name="Gugger P.F."/>
            <person name="Sherman R."/>
            <person name="Stevens K."/>
            <person name="Langley C.H."/>
            <person name="Pellegrini M."/>
            <person name="Salzberg S.L."/>
        </authorList>
    </citation>
    <scope>NUCLEOTIDE SEQUENCE [LARGE SCALE GENOMIC DNA]</scope>
    <source>
        <strain evidence="5 6">cv. SW786</strain>
    </source>
</reference>
<dbReference type="InterPro" id="IPR011990">
    <property type="entry name" value="TPR-like_helical_dom_sf"/>
</dbReference>
<dbReference type="RefSeq" id="XP_030974497.1">
    <property type="nucleotide sequence ID" value="XM_031118637.1"/>
</dbReference>
<dbReference type="InterPro" id="IPR033443">
    <property type="entry name" value="PROP1-like_PPR_dom"/>
</dbReference>
<dbReference type="SUPFAM" id="SSF81901">
    <property type="entry name" value="HCP-like"/>
    <property type="match status" value="1"/>
</dbReference>
<evidence type="ECO:0000313" key="5">
    <source>
        <dbReference type="EnsemblPlants" id="QL06p001583:mrna:CDS:1"/>
    </source>
</evidence>
<evidence type="ECO:0000313" key="6">
    <source>
        <dbReference type="Proteomes" id="UP000594261"/>
    </source>
</evidence>
<feature type="repeat" description="PPR" evidence="3">
    <location>
        <begin position="299"/>
        <end position="333"/>
    </location>
</feature>
<feature type="repeat" description="PPR" evidence="3">
    <location>
        <begin position="474"/>
        <end position="508"/>
    </location>
</feature>
<dbReference type="Proteomes" id="UP000594261">
    <property type="component" value="Chromosome 6"/>
</dbReference>
<dbReference type="PANTHER" id="PTHR47447:SF28">
    <property type="entry name" value="PENTACOTRIPEPTIDE-REPEAT REGION OF PRORP DOMAIN-CONTAINING PROTEIN"/>
    <property type="match status" value="1"/>
</dbReference>
<feature type="domain" description="PROP1-like PPR" evidence="4">
    <location>
        <begin position="347"/>
        <end position="504"/>
    </location>
</feature>
<dbReference type="InterPro" id="IPR002885">
    <property type="entry name" value="PPR_rpt"/>
</dbReference>
<dbReference type="Gramene" id="QL06p001583:mrna">
    <property type="protein sequence ID" value="QL06p001583:mrna:CDS:1"/>
    <property type="gene ID" value="QL06p001583"/>
</dbReference>
<comment type="similarity">
    <text evidence="1">Belongs to the PPR family. P subfamily.</text>
</comment>
<keyword evidence="6" id="KW-1185">Reference proteome</keyword>
<accession>A0A7N2R5Z3</accession>
<evidence type="ECO:0000259" key="4">
    <source>
        <dbReference type="Pfam" id="PF17177"/>
    </source>
</evidence>
<dbReference type="OrthoDB" id="185373at2759"/>
<dbReference type="InParanoid" id="A0A7N2R5Z3"/>
<proteinExistence type="inferred from homology"/>
<organism evidence="5 6">
    <name type="scientific">Quercus lobata</name>
    <name type="common">Valley oak</name>
    <dbReference type="NCBI Taxonomy" id="97700"/>
    <lineage>
        <taxon>Eukaryota</taxon>
        <taxon>Viridiplantae</taxon>
        <taxon>Streptophyta</taxon>
        <taxon>Embryophyta</taxon>
        <taxon>Tracheophyta</taxon>
        <taxon>Spermatophyta</taxon>
        <taxon>Magnoliopsida</taxon>
        <taxon>eudicotyledons</taxon>
        <taxon>Gunneridae</taxon>
        <taxon>Pentapetalae</taxon>
        <taxon>rosids</taxon>
        <taxon>fabids</taxon>
        <taxon>Fagales</taxon>
        <taxon>Fagaceae</taxon>
        <taxon>Quercus</taxon>
    </lineage>
</organism>
<dbReference type="EMBL" id="LRBV02000006">
    <property type="status" value="NOT_ANNOTATED_CDS"/>
    <property type="molecule type" value="Genomic_DNA"/>
</dbReference>
<evidence type="ECO:0000256" key="3">
    <source>
        <dbReference type="PROSITE-ProRule" id="PRU00708"/>
    </source>
</evidence>
<reference evidence="5" key="2">
    <citation type="submission" date="2021-01" db="UniProtKB">
        <authorList>
            <consortium name="EnsemblPlants"/>
        </authorList>
    </citation>
    <scope>IDENTIFICATION</scope>
</reference>
<feature type="repeat" description="PPR" evidence="3">
    <location>
        <begin position="334"/>
        <end position="368"/>
    </location>
</feature>
<gene>
    <name evidence="5" type="primary">LOC115994466</name>
</gene>